<feature type="region of interest" description="Disordered" evidence="1">
    <location>
        <begin position="1"/>
        <end position="50"/>
    </location>
</feature>
<dbReference type="Proteomes" id="UP001500967">
    <property type="component" value="Unassembled WGS sequence"/>
</dbReference>
<evidence type="ECO:0000313" key="2">
    <source>
        <dbReference type="EMBL" id="GAA0268106.1"/>
    </source>
</evidence>
<dbReference type="EMBL" id="BAAAGX010000028">
    <property type="protein sequence ID" value="GAA0268106.1"/>
    <property type="molecule type" value="Genomic_DNA"/>
</dbReference>
<accession>A0ABP3EL01</accession>
<evidence type="ECO:0000256" key="1">
    <source>
        <dbReference type="SAM" id="MobiDB-lite"/>
    </source>
</evidence>
<protein>
    <submittedName>
        <fullName evidence="2">Uncharacterized protein</fullName>
    </submittedName>
</protein>
<evidence type="ECO:0000313" key="3">
    <source>
        <dbReference type="Proteomes" id="UP001500967"/>
    </source>
</evidence>
<sequence length="90" mass="9605">MPLDAVPEVGRAAEAVHADVVDERADTHQPGVDRRGPELLGDRGDDPAVGVDQRELGLRRRVVAVQRLDLVVGRELVHSGRSAPPGRGST</sequence>
<gene>
    <name evidence="2" type="ORF">GCM10009539_63770</name>
</gene>
<feature type="compositionally biased region" description="Basic and acidic residues" evidence="1">
    <location>
        <begin position="14"/>
        <end position="50"/>
    </location>
</feature>
<keyword evidence="3" id="KW-1185">Reference proteome</keyword>
<proteinExistence type="predicted"/>
<comment type="caution">
    <text evidence="2">The sequence shown here is derived from an EMBL/GenBank/DDBJ whole genome shotgun (WGS) entry which is preliminary data.</text>
</comment>
<organism evidence="2 3">
    <name type="scientific">Cryptosporangium japonicum</name>
    <dbReference type="NCBI Taxonomy" id="80872"/>
    <lineage>
        <taxon>Bacteria</taxon>
        <taxon>Bacillati</taxon>
        <taxon>Actinomycetota</taxon>
        <taxon>Actinomycetes</taxon>
        <taxon>Cryptosporangiales</taxon>
        <taxon>Cryptosporangiaceae</taxon>
        <taxon>Cryptosporangium</taxon>
    </lineage>
</organism>
<reference evidence="3" key="1">
    <citation type="journal article" date="2019" name="Int. J. Syst. Evol. Microbiol.">
        <title>The Global Catalogue of Microorganisms (GCM) 10K type strain sequencing project: providing services to taxonomists for standard genome sequencing and annotation.</title>
        <authorList>
            <consortium name="The Broad Institute Genomics Platform"/>
            <consortium name="The Broad Institute Genome Sequencing Center for Infectious Disease"/>
            <person name="Wu L."/>
            <person name="Ma J."/>
        </authorList>
    </citation>
    <scope>NUCLEOTIDE SEQUENCE [LARGE SCALE GENOMIC DNA]</scope>
    <source>
        <strain evidence="3">JCM 10425</strain>
    </source>
</reference>
<name>A0ABP3EL01_9ACTN</name>